<dbReference type="GO" id="GO:0001913">
    <property type="term" value="P:T cell mediated cytotoxicity"/>
    <property type="evidence" value="ECO:0007669"/>
    <property type="project" value="TreeGrafter"/>
</dbReference>
<dbReference type="SUPFAM" id="SSF49562">
    <property type="entry name" value="C2 domain (Calcium/lipid-binding domain, CaLB)"/>
    <property type="match status" value="1"/>
</dbReference>
<evidence type="ECO:0000313" key="3">
    <source>
        <dbReference type="Ensembl" id="ENSMMOP00000010408.1"/>
    </source>
</evidence>
<dbReference type="GO" id="GO:0022829">
    <property type="term" value="F:wide pore channel activity"/>
    <property type="evidence" value="ECO:0007669"/>
    <property type="project" value="TreeGrafter"/>
</dbReference>
<organism evidence="3 4">
    <name type="scientific">Mola mola</name>
    <name type="common">Ocean sunfish</name>
    <name type="synonym">Tetraodon mola</name>
    <dbReference type="NCBI Taxonomy" id="94237"/>
    <lineage>
        <taxon>Eukaryota</taxon>
        <taxon>Metazoa</taxon>
        <taxon>Chordata</taxon>
        <taxon>Craniata</taxon>
        <taxon>Vertebrata</taxon>
        <taxon>Euteleostomi</taxon>
        <taxon>Actinopterygii</taxon>
        <taxon>Neopterygii</taxon>
        <taxon>Teleostei</taxon>
        <taxon>Neoteleostei</taxon>
        <taxon>Acanthomorphata</taxon>
        <taxon>Eupercaria</taxon>
        <taxon>Tetraodontiformes</taxon>
        <taxon>Molidae</taxon>
        <taxon>Mola</taxon>
    </lineage>
</organism>
<dbReference type="GO" id="GO:0001771">
    <property type="term" value="P:immunological synapse formation"/>
    <property type="evidence" value="ECO:0007669"/>
    <property type="project" value="TreeGrafter"/>
</dbReference>
<dbReference type="Proteomes" id="UP000261620">
    <property type="component" value="Unplaced"/>
</dbReference>
<dbReference type="InterPro" id="IPR035892">
    <property type="entry name" value="C2_domain_sf"/>
</dbReference>
<evidence type="ECO:0000313" key="4">
    <source>
        <dbReference type="Proteomes" id="UP000261620"/>
    </source>
</evidence>
<keyword evidence="4" id="KW-1185">Reference proteome</keyword>
<name>A0A3Q3W7U1_MOLML</name>
<protein>
    <recommendedName>
        <fullName evidence="2">C2 domain-containing protein</fullName>
    </recommendedName>
</protein>
<reference evidence="3" key="1">
    <citation type="submission" date="2025-08" db="UniProtKB">
        <authorList>
            <consortium name="Ensembl"/>
        </authorList>
    </citation>
    <scope>IDENTIFICATION</scope>
</reference>
<dbReference type="AlphaFoldDB" id="A0A3Q3W7U1"/>
<keyword evidence="1" id="KW-0732">Signal</keyword>
<dbReference type="Gene3D" id="2.60.40.150">
    <property type="entry name" value="C2 domain"/>
    <property type="match status" value="1"/>
</dbReference>
<dbReference type="InterPro" id="IPR052784">
    <property type="entry name" value="Perforin-1_pore-forming"/>
</dbReference>
<dbReference type="STRING" id="94237.ENSMMOP00000010408"/>
<dbReference type="GO" id="GO:0016020">
    <property type="term" value="C:membrane"/>
    <property type="evidence" value="ECO:0007669"/>
    <property type="project" value="TreeGrafter"/>
</dbReference>
<dbReference type="Pfam" id="PF00168">
    <property type="entry name" value="C2"/>
    <property type="match status" value="1"/>
</dbReference>
<dbReference type="PANTHER" id="PTHR46096">
    <property type="entry name" value="PERFORIN-1"/>
    <property type="match status" value="1"/>
</dbReference>
<dbReference type="InterPro" id="IPR000008">
    <property type="entry name" value="C2_dom"/>
</dbReference>
<dbReference type="OMA" id="QVNPWWE"/>
<reference evidence="3" key="2">
    <citation type="submission" date="2025-09" db="UniProtKB">
        <authorList>
            <consortium name="Ensembl"/>
        </authorList>
    </citation>
    <scope>IDENTIFICATION</scope>
</reference>
<dbReference type="PROSITE" id="PS50004">
    <property type="entry name" value="C2"/>
    <property type="match status" value="1"/>
</dbReference>
<dbReference type="GO" id="GO:0051607">
    <property type="term" value="P:defense response to virus"/>
    <property type="evidence" value="ECO:0007669"/>
    <property type="project" value="TreeGrafter"/>
</dbReference>
<dbReference type="Ensembl" id="ENSMMOT00000010589.1">
    <property type="protein sequence ID" value="ENSMMOP00000010408.1"/>
    <property type="gene ID" value="ENSMMOG00000008029.1"/>
</dbReference>
<sequence>MCCFHSTASCEAMASTLPLVLLVLYGYVKVFCGTTSLGQTSIRHNEINPWWNEEFAYYSAQENDILRLEVYDSDTFFDDRLGVCERRLTLGTYDNYCTLEKGGSLHYIYTLS</sequence>
<accession>A0A3Q3W7U1</accession>
<dbReference type="PANTHER" id="PTHR46096:SF3">
    <property type="entry name" value="PERFORIN-1"/>
    <property type="match status" value="1"/>
</dbReference>
<proteinExistence type="predicted"/>
<evidence type="ECO:0000256" key="1">
    <source>
        <dbReference type="ARBA" id="ARBA00022729"/>
    </source>
</evidence>
<feature type="domain" description="C2" evidence="2">
    <location>
        <begin position="1"/>
        <end position="103"/>
    </location>
</feature>
<dbReference type="CDD" id="cd00030">
    <property type="entry name" value="C2"/>
    <property type="match status" value="1"/>
</dbReference>
<evidence type="ECO:0000259" key="2">
    <source>
        <dbReference type="PROSITE" id="PS50004"/>
    </source>
</evidence>